<dbReference type="OrthoDB" id="5171752at2"/>
<dbReference type="Proteomes" id="UP000234626">
    <property type="component" value="Unassembled WGS sequence"/>
</dbReference>
<dbReference type="PROSITE" id="PS50932">
    <property type="entry name" value="HTH_LACI_2"/>
    <property type="match status" value="1"/>
</dbReference>
<gene>
    <name evidence="5" type="ORF">CYR34_18525</name>
</gene>
<dbReference type="AlphaFoldDB" id="A0A2N5EIT6"/>
<keyword evidence="6" id="KW-1185">Reference proteome</keyword>
<dbReference type="RefSeq" id="WP_101828933.1">
    <property type="nucleotide sequence ID" value="NZ_PJZK01000024.1"/>
</dbReference>
<dbReference type="PANTHER" id="PTHR30146:SF138">
    <property type="entry name" value="TRANSCRIPTIONAL REGULATORY PROTEIN"/>
    <property type="match status" value="1"/>
</dbReference>
<dbReference type="GO" id="GO:0000976">
    <property type="term" value="F:transcription cis-regulatory region binding"/>
    <property type="evidence" value="ECO:0007669"/>
    <property type="project" value="TreeGrafter"/>
</dbReference>
<feature type="domain" description="HTH lacI-type" evidence="4">
    <location>
        <begin position="1"/>
        <end position="56"/>
    </location>
</feature>
<dbReference type="EMBL" id="PJZK01000024">
    <property type="protein sequence ID" value="PLR45005.1"/>
    <property type="molecule type" value="Genomic_DNA"/>
</dbReference>
<organism evidence="5 6">
    <name type="scientific">Chimaeribacter arupi</name>
    <dbReference type="NCBI Taxonomy" id="2060066"/>
    <lineage>
        <taxon>Bacteria</taxon>
        <taxon>Pseudomonadati</taxon>
        <taxon>Pseudomonadota</taxon>
        <taxon>Gammaproteobacteria</taxon>
        <taxon>Enterobacterales</taxon>
        <taxon>Yersiniaceae</taxon>
        <taxon>Chimaeribacter</taxon>
    </lineage>
</organism>
<dbReference type="InterPro" id="IPR010982">
    <property type="entry name" value="Lambda_DNA-bd_dom_sf"/>
</dbReference>
<evidence type="ECO:0000256" key="3">
    <source>
        <dbReference type="ARBA" id="ARBA00023163"/>
    </source>
</evidence>
<evidence type="ECO:0000259" key="4">
    <source>
        <dbReference type="PROSITE" id="PS50932"/>
    </source>
</evidence>
<dbReference type="InterPro" id="IPR000843">
    <property type="entry name" value="HTH_LacI"/>
</dbReference>
<dbReference type="SUPFAM" id="SSF53822">
    <property type="entry name" value="Periplasmic binding protein-like I"/>
    <property type="match status" value="1"/>
</dbReference>
<dbReference type="CDD" id="cd01392">
    <property type="entry name" value="HTH_LacI"/>
    <property type="match status" value="1"/>
</dbReference>
<evidence type="ECO:0000256" key="2">
    <source>
        <dbReference type="ARBA" id="ARBA00023125"/>
    </source>
</evidence>
<dbReference type="InterPro" id="IPR046335">
    <property type="entry name" value="LacI/GalR-like_sensor"/>
</dbReference>
<comment type="caution">
    <text evidence="5">The sequence shown here is derived from an EMBL/GenBank/DDBJ whole genome shotgun (WGS) entry which is preliminary data.</text>
</comment>
<dbReference type="SUPFAM" id="SSF47413">
    <property type="entry name" value="lambda repressor-like DNA-binding domains"/>
    <property type="match status" value="1"/>
</dbReference>
<dbReference type="Gene3D" id="1.10.260.40">
    <property type="entry name" value="lambda repressor-like DNA-binding domains"/>
    <property type="match status" value="1"/>
</dbReference>
<accession>A0A2N5EIT6</accession>
<keyword evidence="3" id="KW-0804">Transcription</keyword>
<dbReference type="SMART" id="SM00354">
    <property type="entry name" value="HTH_LACI"/>
    <property type="match status" value="1"/>
</dbReference>
<reference evidence="5 6" key="1">
    <citation type="submission" date="2017-12" db="EMBL/GenBank/DDBJ databases">
        <title>Characterization of six clinical isolates of Enterochimera gen. nov., a novel genus of the Yersiniaciae family and the three species Enterochimera arupensis sp. nov., Enterochimera coloradensis sp. nov, and Enterochimera californica sp. nov.</title>
        <authorList>
            <person name="Rossi A."/>
            <person name="Fisher M."/>
        </authorList>
    </citation>
    <scope>NUCLEOTIDE SEQUENCE [LARGE SCALE GENOMIC DNA]</scope>
    <source>
        <strain evidence="5 6">2016Iso1</strain>
    </source>
</reference>
<keyword evidence="1" id="KW-0805">Transcription regulation</keyword>
<dbReference type="InterPro" id="IPR028082">
    <property type="entry name" value="Peripla_BP_I"/>
</dbReference>
<evidence type="ECO:0000256" key="1">
    <source>
        <dbReference type="ARBA" id="ARBA00023015"/>
    </source>
</evidence>
<dbReference type="Pfam" id="PF13377">
    <property type="entry name" value="Peripla_BP_3"/>
    <property type="match status" value="1"/>
</dbReference>
<proteinExistence type="predicted"/>
<protein>
    <submittedName>
        <fullName evidence="5">LacI family transcriptional regulator</fullName>
    </submittedName>
</protein>
<keyword evidence="2" id="KW-0238">DNA-binding</keyword>
<dbReference type="Gene3D" id="3.40.50.2300">
    <property type="match status" value="2"/>
</dbReference>
<evidence type="ECO:0000313" key="6">
    <source>
        <dbReference type="Proteomes" id="UP000234626"/>
    </source>
</evidence>
<dbReference type="Pfam" id="PF00356">
    <property type="entry name" value="LacI"/>
    <property type="match status" value="1"/>
</dbReference>
<sequence length="338" mass="36292">MTLKSIARELGVTHTTVSNAYNNPDKLSPALRERILSYASAHYFHGPDNLGRALRTGKSDAIGVIFNDALSYVFTDHHDLNLMKGIANACEKKGANIVLIPLKQKDNARIQAINAVVDGYILNATFNNDQIIEKALAKGLPMVTTDFAIPHHSSVSIDNARAMQQICLHLLAKGHRRVGIISFPSRQGRQGMSALSAPLCGDNSLMLTRVNACKTTLAAHGIDLSLCRLYETEHDEPHGALAAQALLRDSPAMTALICLSDRFALGAVQACRAAGRAIPQEIAITGFDNIPLPGSLPGLTTISQDAEKKGEIAAGLLLEGKKGVHHDLGFELIVREST</sequence>
<dbReference type="CDD" id="cd06279">
    <property type="entry name" value="PBP1_LacI-like"/>
    <property type="match status" value="1"/>
</dbReference>
<evidence type="ECO:0000313" key="5">
    <source>
        <dbReference type="EMBL" id="PLR45005.1"/>
    </source>
</evidence>
<name>A0A2N5EIT6_9GAMM</name>
<dbReference type="PANTHER" id="PTHR30146">
    <property type="entry name" value="LACI-RELATED TRANSCRIPTIONAL REPRESSOR"/>
    <property type="match status" value="1"/>
</dbReference>
<dbReference type="GO" id="GO:0003700">
    <property type="term" value="F:DNA-binding transcription factor activity"/>
    <property type="evidence" value="ECO:0007669"/>
    <property type="project" value="TreeGrafter"/>
</dbReference>